<feature type="region of interest" description="Disordered" evidence="7">
    <location>
        <begin position="193"/>
        <end position="231"/>
    </location>
</feature>
<dbReference type="GO" id="GO:0034388">
    <property type="term" value="C:Pwp2p-containing subcomplex of 90S preribosome"/>
    <property type="evidence" value="ECO:0007669"/>
    <property type="project" value="TreeGrafter"/>
</dbReference>
<dbReference type="InterPro" id="IPR001680">
    <property type="entry name" value="WD40_rpt"/>
</dbReference>
<keyword evidence="4" id="KW-0677">Repeat</keyword>
<keyword evidence="5" id="KW-0539">Nucleus</keyword>
<dbReference type="SMART" id="SM00320">
    <property type="entry name" value="WD40"/>
    <property type="match status" value="4"/>
</dbReference>
<gene>
    <name evidence="8" type="ORF">HYQ45_003483</name>
</gene>
<evidence type="ECO:0000256" key="4">
    <source>
        <dbReference type="ARBA" id="ARBA00022737"/>
    </source>
</evidence>
<evidence type="ECO:0000256" key="6">
    <source>
        <dbReference type="PROSITE-ProRule" id="PRU00221"/>
    </source>
</evidence>
<evidence type="ECO:0000256" key="7">
    <source>
        <dbReference type="SAM" id="MobiDB-lite"/>
    </source>
</evidence>
<dbReference type="OrthoDB" id="1935146at2759"/>
<dbReference type="PANTHER" id="PTHR18359:SF0">
    <property type="entry name" value="U3 SMALL NUCLEOLAR RNA-ASSOCIATED PROTEIN 18 HOMOLOG"/>
    <property type="match status" value="1"/>
</dbReference>
<dbReference type="FunFam" id="2.130.10.10:FF:000549">
    <property type="entry name" value="Small nucleolar ribonucleoprotein complex subunit"/>
    <property type="match status" value="1"/>
</dbReference>
<evidence type="ECO:0000256" key="2">
    <source>
        <dbReference type="ARBA" id="ARBA00022552"/>
    </source>
</evidence>
<keyword evidence="3 6" id="KW-0853">WD repeat</keyword>
<keyword evidence="2" id="KW-0698">rRNA processing</keyword>
<sequence length="601" mass="66155">MADKQEFEDFPDDSSIAEEVDLSDDESDQEVDVFNLTKAPVAEKDAEEEELERLVLGSKASFRQNLFSNDSLTDFDLLEKERQLQLTKADEPNLEGVDDADLFFVDAAPSAPGQHSTQSKKTEKEAAASAAAPAWEDSDDERLTVSLAGVSQLRKLRKLRIAESEDVVTGAEYAQRLRRQYLALNPLPKWAREAEGRPAKRRRRSSAAASDSSSSSDDDDAEESDSELSAAPLEKLLRDVGRLAGKDDGKKRRLRPEVIDIQRTRPIPDTHKAAVGNLSFHPEYPVLLSSSVASVLFLHHINPTAHPTPNPMLTSVQAKQIDVRRAEFLYPGGDQIFFAGRRKYFHSWDLQSGLVQKTSQIQGHNAEHKSMERFKLSPCGRYMGIVASSRKGGGIINIISVGSRQWIAAARLDSRHGIADFAWWSTGDGLTILGRGGQVGEYSMEERKFLGIWHDEGCIGGIVVALGGHQGPATLGNDRWVAVGSNSGVTNIYDRAELFATNKAGVNTIKANPEPTRRFEQLVTPVTVLTFSPDGQLLAFGSQHKKDALKLAHLPSCTVYRNWPTENTPLGRVTCVAFGRKSDVLAVGNDVGKIRLWEIMS</sequence>
<name>A0A8I3AV27_VERLO</name>
<feature type="compositionally biased region" description="Acidic residues" evidence="7">
    <location>
        <begin position="216"/>
        <end position="226"/>
    </location>
</feature>
<feature type="region of interest" description="Disordered" evidence="7">
    <location>
        <begin position="108"/>
        <end position="141"/>
    </location>
</feature>
<dbReference type="Proteomes" id="UP000689129">
    <property type="component" value="Unassembled WGS sequence"/>
</dbReference>
<dbReference type="PROSITE" id="PS50294">
    <property type="entry name" value="WD_REPEATS_REGION"/>
    <property type="match status" value="1"/>
</dbReference>
<evidence type="ECO:0000256" key="1">
    <source>
        <dbReference type="ARBA" id="ARBA00004604"/>
    </source>
</evidence>
<evidence type="ECO:0000313" key="8">
    <source>
        <dbReference type="EMBL" id="KAG7139575.1"/>
    </source>
</evidence>
<dbReference type="PANTHER" id="PTHR18359">
    <property type="entry name" value="WD-REPEAT PROTEIN-RELATED"/>
    <property type="match status" value="1"/>
</dbReference>
<feature type="compositionally biased region" description="Acidic residues" evidence="7">
    <location>
        <begin position="8"/>
        <end position="31"/>
    </location>
</feature>
<organism evidence="8 9">
    <name type="scientific">Verticillium longisporum</name>
    <name type="common">Verticillium dahliae var. longisporum</name>
    <dbReference type="NCBI Taxonomy" id="100787"/>
    <lineage>
        <taxon>Eukaryota</taxon>
        <taxon>Fungi</taxon>
        <taxon>Dikarya</taxon>
        <taxon>Ascomycota</taxon>
        <taxon>Pezizomycotina</taxon>
        <taxon>Sordariomycetes</taxon>
        <taxon>Hypocreomycetidae</taxon>
        <taxon>Glomerellales</taxon>
        <taxon>Plectosphaerellaceae</taxon>
        <taxon>Verticillium</taxon>
    </lineage>
</organism>
<dbReference type="GO" id="GO:0032040">
    <property type="term" value="C:small-subunit processome"/>
    <property type="evidence" value="ECO:0007669"/>
    <property type="project" value="TreeGrafter"/>
</dbReference>
<dbReference type="AlphaFoldDB" id="A0A8I3AV27"/>
<dbReference type="PROSITE" id="PS50082">
    <property type="entry name" value="WD_REPEATS_2"/>
    <property type="match status" value="1"/>
</dbReference>
<comment type="subcellular location">
    <subcellularLocation>
        <location evidence="1">Nucleus</location>
        <location evidence="1">Nucleolus</location>
    </subcellularLocation>
</comment>
<feature type="repeat" description="WD" evidence="6">
    <location>
        <begin position="573"/>
        <end position="601"/>
    </location>
</feature>
<feature type="region of interest" description="Disordered" evidence="7">
    <location>
        <begin position="1"/>
        <end position="31"/>
    </location>
</feature>
<comment type="caution">
    <text evidence="8">The sequence shown here is derived from an EMBL/GenBank/DDBJ whole genome shotgun (WGS) entry which is preliminary data.</text>
</comment>
<evidence type="ECO:0000313" key="9">
    <source>
        <dbReference type="Proteomes" id="UP000689129"/>
    </source>
</evidence>
<dbReference type="EMBL" id="JAEMWZ010000055">
    <property type="protein sequence ID" value="KAG7139575.1"/>
    <property type="molecule type" value="Genomic_DNA"/>
</dbReference>
<reference evidence="8" key="1">
    <citation type="journal article" date="2021" name="Mol. Plant Pathol.">
        <title>A 20-kb lineage-specific genomic region tames virulence in pathogenic amphidiploid Verticillium longisporum.</title>
        <authorList>
            <person name="Harting R."/>
            <person name="Starke J."/>
            <person name="Kusch H."/>
            <person name="Poggeler S."/>
            <person name="Maurus I."/>
            <person name="Schluter R."/>
            <person name="Landesfeind M."/>
            <person name="Bulla I."/>
            <person name="Nowrousian M."/>
            <person name="de Jonge R."/>
            <person name="Stahlhut G."/>
            <person name="Hoff K.J."/>
            <person name="Asshauer K.P."/>
            <person name="Thurmer A."/>
            <person name="Stanke M."/>
            <person name="Daniel R."/>
            <person name="Morgenstern B."/>
            <person name="Thomma B.P.H.J."/>
            <person name="Kronstad J.W."/>
            <person name="Braus-Stromeyer S.A."/>
            <person name="Braus G.H."/>
        </authorList>
    </citation>
    <scope>NUCLEOTIDE SEQUENCE</scope>
    <source>
        <strain evidence="8">Vl32</strain>
    </source>
</reference>
<protein>
    <submittedName>
        <fullName evidence="8">U3 small nucleolar RNA-associated protein 18 like</fullName>
    </submittedName>
</protein>
<evidence type="ECO:0000256" key="5">
    <source>
        <dbReference type="ARBA" id="ARBA00023242"/>
    </source>
</evidence>
<evidence type="ECO:0000256" key="3">
    <source>
        <dbReference type="ARBA" id="ARBA00022574"/>
    </source>
</evidence>
<accession>A0A8I3AV27</accession>
<dbReference type="GO" id="GO:0006364">
    <property type="term" value="P:rRNA processing"/>
    <property type="evidence" value="ECO:0007669"/>
    <property type="project" value="UniProtKB-KW"/>
</dbReference>
<proteinExistence type="predicted"/>
<dbReference type="InterPro" id="IPR045161">
    <property type="entry name" value="Utp18"/>
</dbReference>
<feature type="compositionally biased region" description="Low complexity" evidence="7">
    <location>
        <begin position="206"/>
        <end position="215"/>
    </location>
</feature>